<protein>
    <submittedName>
        <fullName evidence="2">Uncharacterized protein</fullName>
    </submittedName>
</protein>
<name>Q67VS1_ORYSJ</name>
<feature type="compositionally biased region" description="Low complexity" evidence="1">
    <location>
        <begin position="51"/>
        <end position="60"/>
    </location>
</feature>
<evidence type="ECO:0000256" key="1">
    <source>
        <dbReference type="SAM" id="MobiDB-lite"/>
    </source>
</evidence>
<evidence type="ECO:0000313" key="2">
    <source>
        <dbReference type="EMBL" id="BAD37748.1"/>
    </source>
</evidence>
<evidence type="ECO:0000313" key="3">
    <source>
        <dbReference type="Proteomes" id="UP000000763"/>
    </source>
</evidence>
<sequence>MADGNRPDVGRRSPTPSASASGSVPASPPTLAATIAAASPPPRLPADAASPCRRPTLLPCLRRRVTSAASSAGHRTSSSWQRPPHREKSERERKEERRGREMLACRRGILTCGSHVDSAATSNKIGVKTTEGPSLHWFCKLGDALYPVLWLGDDFVTR</sequence>
<organism evidence="2 3">
    <name type="scientific">Oryza sativa subsp. japonica</name>
    <name type="common">Rice</name>
    <dbReference type="NCBI Taxonomy" id="39947"/>
    <lineage>
        <taxon>Eukaryota</taxon>
        <taxon>Viridiplantae</taxon>
        <taxon>Streptophyta</taxon>
        <taxon>Embryophyta</taxon>
        <taxon>Tracheophyta</taxon>
        <taxon>Spermatophyta</taxon>
        <taxon>Magnoliopsida</taxon>
        <taxon>Liliopsida</taxon>
        <taxon>Poales</taxon>
        <taxon>Poaceae</taxon>
        <taxon>BOP clade</taxon>
        <taxon>Oryzoideae</taxon>
        <taxon>Oryzeae</taxon>
        <taxon>Oryzinae</taxon>
        <taxon>Oryza</taxon>
        <taxon>Oryza sativa</taxon>
    </lineage>
</organism>
<feature type="compositionally biased region" description="Basic and acidic residues" evidence="1">
    <location>
        <begin position="84"/>
        <end position="100"/>
    </location>
</feature>
<feature type="region of interest" description="Disordered" evidence="1">
    <location>
        <begin position="1"/>
        <end position="100"/>
    </location>
</feature>
<reference evidence="3" key="2">
    <citation type="journal article" date="2008" name="Nucleic Acids Res.">
        <title>The rice annotation project database (RAP-DB): 2008 update.</title>
        <authorList>
            <consortium name="The rice annotation project (RAP)"/>
        </authorList>
    </citation>
    <scope>GENOME REANNOTATION</scope>
    <source>
        <strain evidence="3">cv. Nipponbare</strain>
    </source>
</reference>
<dbReference type="Proteomes" id="UP000000763">
    <property type="component" value="Chromosome 6"/>
</dbReference>
<dbReference type="AlphaFoldDB" id="Q67VS1"/>
<proteinExistence type="predicted"/>
<feature type="compositionally biased region" description="Polar residues" evidence="1">
    <location>
        <begin position="67"/>
        <end position="81"/>
    </location>
</feature>
<reference evidence="3" key="1">
    <citation type="journal article" date="2005" name="Nature">
        <title>The map-based sequence of the rice genome.</title>
        <authorList>
            <consortium name="International rice genome sequencing project (IRGSP)"/>
            <person name="Matsumoto T."/>
            <person name="Wu J."/>
            <person name="Kanamori H."/>
            <person name="Katayose Y."/>
            <person name="Fujisawa M."/>
            <person name="Namiki N."/>
            <person name="Mizuno H."/>
            <person name="Yamamoto K."/>
            <person name="Antonio B.A."/>
            <person name="Baba T."/>
            <person name="Sakata K."/>
            <person name="Nagamura Y."/>
            <person name="Aoki H."/>
            <person name="Arikawa K."/>
            <person name="Arita K."/>
            <person name="Bito T."/>
            <person name="Chiden Y."/>
            <person name="Fujitsuka N."/>
            <person name="Fukunaka R."/>
            <person name="Hamada M."/>
            <person name="Harada C."/>
            <person name="Hayashi A."/>
            <person name="Hijishita S."/>
            <person name="Honda M."/>
            <person name="Hosokawa S."/>
            <person name="Ichikawa Y."/>
            <person name="Idonuma A."/>
            <person name="Iijima M."/>
            <person name="Ikeda M."/>
            <person name="Ikeno M."/>
            <person name="Ito K."/>
            <person name="Ito S."/>
            <person name="Ito T."/>
            <person name="Ito Y."/>
            <person name="Ito Y."/>
            <person name="Iwabuchi A."/>
            <person name="Kamiya K."/>
            <person name="Karasawa W."/>
            <person name="Kurita K."/>
            <person name="Katagiri S."/>
            <person name="Kikuta A."/>
            <person name="Kobayashi H."/>
            <person name="Kobayashi N."/>
            <person name="Machita K."/>
            <person name="Maehara T."/>
            <person name="Masukawa M."/>
            <person name="Mizubayashi T."/>
            <person name="Mukai Y."/>
            <person name="Nagasaki H."/>
            <person name="Nagata Y."/>
            <person name="Naito S."/>
            <person name="Nakashima M."/>
            <person name="Nakama Y."/>
            <person name="Nakamichi Y."/>
            <person name="Nakamura M."/>
            <person name="Meguro A."/>
            <person name="Negishi M."/>
            <person name="Ohta I."/>
            <person name="Ohta T."/>
            <person name="Okamoto M."/>
            <person name="Ono N."/>
            <person name="Saji S."/>
            <person name="Sakaguchi M."/>
            <person name="Sakai K."/>
            <person name="Shibata M."/>
            <person name="Shimokawa T."/>
            <person name="Song J."/>
            <person name="Takazaki Y."/>
            <person name="Terasawa K."/>
            <person name="Tsugane M."/>
            <person name="Tsuji K."/>
            <person name="Ueda S."/>
            <person name="Waki K."/>
            <person name="Yamagata H."/>
            <person name="Yamamoto M."/>
            <person name="Yamamoto S."/>
            <person name="Yamane H."/>
            <person name="Yoshiki S."/>
            <person name="Yoshihara R."/>
            <person name="Yukawa K."/>
            <person name="Zhong H."/>
            <person name="Yano M."/>
            <person name="Yuan Q."/>
            <person name="Ouyang S."/>
            <person name="Liu J."/>
            <person name="Jones K.M."/>
            <person name="Gansberger K."/>
            <person name="Moffat K."/>
            <person name="Hill J."/>
            <person name="Bera J."/>
            <person name="Fadrosh D."/>
            <person name="Jin S."/>
            <person name="Johri S."/>
            <person name="Kim M."/>
            <person name="Overton L."/>
            <person name="Reardon M."/>
            <person name="Tsitrin T."/>
            <person name="Vuong H."/>
            <person name="Weaver B."/>
            <person name="Ciecko A."/>
            <person name="Tallon L."/>
            <person name="Jackson J."/>
            <person name="Pai G."/>
            <person name="Aken S.V."/>
            <person name="Utterback T."/>
            <person name="Reidmuller S."/>
            <person name="Feldblyum T."/>
            <person name="Hsiao J."/>
            <person name="Zismann V."/>
            <person name="Iobst S."/>
            <person name="de Vazeille A.R."/>
            <person name="Buell C.R."/>
            <person name="Ying K."/>
            <person name="Li Y."/>
            <person name="Lu T."/>
            <person name="Huang Y."/>
            <person name="Zhao Q."/>
            <person name="Feng Q."/>
            <person name="Zhang L."/>
            <person name="Zhu J."/>
            <person name="Weng Q."/>
            <person name="Mu J."/>
            <person name="Lu Y."/>
            <person name="Fan D."/>
            <person name="Liu Y."/>
            <person name="Guan J."/>
            <person name="Zhang Y."/>
            <person name="Yu S."/>
            <person name="Liu X."/>
            <person name="Zhang Y."/>
            <person name="Hong G."/>
            <person name="Han B."/>
            <person name="Choisne N."/>
            <person name="Demange N."/>
            <person name="Orjeda G."/>
            <person name="Samain S."/>
            <person name="Cattolico L."/>
            <person name="Pelletier E."/>
            <person name="Couloux A."/>
            <person name="Segurens B."/>
            <person name="Wincker P."/>
            <person name="D'Hont A."/>
            <person name="Scarpelli C."/>
            <person name="Weissenbach J."/>
            <person name="Salanoubat M."/>
            <person name="Quetier F."/>
            <person name="Yu Y."/>
            <person name="Kim H.R."/>
            <person name="Rambo T."/>
            <person name="Currie J."/>
            <person name="Collura K."/>
            <person name="Luo M."/>
            <person name="Yang T."/>
            <person name="Ammiraju J.S.S."/>
            <person name="Engler F."/>
            <person name="Soderlund C."/>
            <person name="Wing R.A."/>
            <person name="Palmer L.E."/>
            <person name="de la Bastide M."/>
            <person name="Spiegel L."/>
            <person name="Nascimento L."/>
            <person name="Zutavern T."/>
            <person name="O'Shaughnessy A."/>
            <person name="Dike S."/>
            <person name="Dedhia N."/>
            <person name="Preston R."/>
            <person name="Balija V."/>
            <person name="McCombie W.R."/>
            <person name="Chow T."/>
            <person name="Chen H."/>
            <person name="Chung M."/>
            <person name="Chen C."/>
            <person name="Shaw J."/>
            <person name="Wu H."/>
            <person name="Hsiao K."/>
            <person name="Chao Y."/>
            <person name="Chu M."/>
            <person name="Cheng C."/>
            <person name="Hour A."/>
            <person name="Lee P."/>
            <person name="Lin S."/>
            <person name="Lin Y."/>
            <person name="Liou J."/>
            <person name="Liu S."/>
            <person name="Hsing Y."/>
            <person name="Raghuvanshi S."/>
            <person name="Mohanty A."/>
            <person name="Bharti A.K."/>
            <person name="Gaur A."/>
            <person name="Gupta V."/>
            <person name="Kumar D."/>
            <person name="Ravi V."/>
            <person name="Vij S."/>
            <person name="Kapur A."/>
            <person name="Khurana P."/>
            <person name="Khurana P."/>
            <person name="Khurana J.P."/>
            <person name="Tyagi A.K."/>
            <person name="Gaikwad K."/>
            <person name="Singh A."/>
            <person name="Dalal V."/>
            <person name="Srivastava S."/>
            <person name="Dixit A."/>
            <person name="Pal A.K."/>
            <person name="Ghazi I.A."/>
            <person name="Yadav M."/>
            <person name="Pandit A."/>
            <person name="Bhargava A."/>
            <person name="Sureshbabu K."/>
            <person name="Batra K."/>
            <person name="Sharma T.R."/>
            <person name="Mohapatra T."/>
            <person name="Singh N.K."/>
            <person name="Messing J."/>
            <person name="Nelson A.B."/>
            <person name="Fuks G."/>
            <person name="Kavchok S."/>
            <person name="Keizer G."/>
            <person name="Linton E."/>
            <person name="Llaca V."/>
            <person name="Song R."/>
            <person name="Tanyolac B."/>
            <person name="Young S."/>
            <person name="Ho-Il K."/>
            <person name="Hahn J.H."/>
            <person name="Sangsakoo G."/>
            <person name="Vanavichit A."/>
            <person name="de Mattos Luiz.A.T."/>
            <person name="Zimmer P.D."/>
            <person name="Malone G."/>
            <person name="Dellagostin O."/>
            <person name="de Oliveira A.C."/>
            <person name="Bevan M."/>
            <person name="Bancroft I."/>
            <person name="Minx P."/>
            <person name="Cordum H."/>
            <person name="Wilson R."/>
            <person name="Cheng Z."/>
            <person name="Jin W."/>
            <person name="Jiang J."/>
            <person name="Leong S.A."/>
            <person name="Iwama H."/>
            <person name="Gojobori T."/>
            <person name="Itoh T."/>
            <person name="Niimura Y."/>
            <person name="Fujii Y."/>
            <person name="Habara T."/>
            <person name="Sakai H."/>
            <person name="Sato Y."/>
            <person name="Wilson G."/>
            <person name="Kumar K."/>
            <person name="McCouch S."/>
            <person name="Juretic N."/>
            <person name="Hoen D."/>
            <person name="Wright S."/>
            <person name="Bruskiewich R."/>
            <person name="Bureau T."/>
            <person name="Miyao A."/>
            <person name="Hirochika H."/>
            <person name="Nishikawa T."/>
            <person name="Kadowaki K."/>
            <person name="Sugiura M."/>
            <person name="Burr B."/>
            <person name="Sasaki T."/>
        </authorList>
    </citation>
    <scope>NUCLEOTIDE SEQUENCE [LARGE SCALE GENOMIC DNA]</scope>
    <source>
        <strain evidence="3">cv. Nipponbare</strain>
    </source>
</reference>
<feature type="compositionally biased region" description="Basic and acidic residues" evidence="1">
    <location>
        <begin position="1"/>
        <end position="11"/>
    </location>
</feature>
<dbReference type="EMBL" id="AP004737">
    <property type="protein sequence ID" value="BAD37748.1"/>
    <property type="molecule type" value="Genomic_DNA"/>
</dbReference>
<accession>Q67VS1</accession>
<feature type="compositionally biased region" description="Low complexity" evidence="1">
    <location>
        <begin position="13"/>
        <end position="25"/>
    </location>
</feature>
<gene>
    <name evidence="2" type="primary">OSJNBa0072A21.25</name>
</gene>